<organism evidence="1 2">
    <name type="scientific">Nocardioides agri</name>
    <dbReference type="NCBI Taxonomy" id="2682843"/>
    <lineage>
        <taxon>Bacteria</taxon>
        <taxon>Bacillati</taxon>
        <taxon>Actinomycetota</taxon>
        <taxon>Actinomycetes</taxon>
        <taxon>Propionibacteriales</taxon>
        <taxon>Nocardioidaceae</taxon>
        <taxon>Nocardioides</taxon>
    </lineage>
</organism>
<dbReference type="EMBL" id="WSEK01000004">
    <property type="protein sequence ID" value="MVQ48205.1"/>
    <property type="molecule type" value="Genomic_DNA"/>
</dbReference>
<name>A0A6L6XRH8_9ACTN</name>
<proteinExistence type="predicted"/>
<sequence>MRFTDSAGRTSKAYYDEVATCPEDPVTATLPEVNQSYDRLLKPVGIKYLELPVTFRAVKKAAADASCSFRGSGVLHVRIRLGAGYDRNLPQRRQPDLVVESHATAQLDFLDGSASIPDCRWALFGPRVSGCVVGGVGSGLVRWHTAGFSELLAGKEVYNSGPFTFYARFDPSMTYQRAIKTVEPLLHVELSHNLDSMRWFYAIQDPPANVAVVDSAGRVTGQLAHGPAREQIPGSVYFAHKGFSGILLMRPNGQRYEVRITDDHRSRFKLSMVKVVPQGTLAHRTRDIRKVGVVGVHHPRTYCLLNGKLC</sequence>
<evidence type="ECO:0000313" key="2">
    <source>
        <dbReference type="Proteomes" id="UP000473525"/>
    </source>
</evidence>
<dbReference type="Proteomes" id="UP000473525">
    <property type="component" value="Unassembled WGS sequence"/>
</dbReference>
<reference evidence="1 2" key="1">
    <citation type="submission" date="2019-12" db="EMBL/GenBank/DDBJ databases">
        <authorList>
            <person name="Huq M.A."/>
        </authorList>
    </citation>
    <scope>NUCLEOTIDE SEQUENCE [LARGE SCALE GENOMIC DNA]</scope>
    <source>
        <strain evidence="1 2">MAH-18</strain>
    </source>
</reference>
<dbReference type="AlphaFoldDB" id="A0A6L6XRH8"/>
<protein>
    <submittedName>
        <fullName evidence="1">Uncharacterized protein</fullName>
    </submittedName>
</protein>
<gene>
    <name evidence="1" type="ORF">GON03_03355</name>
</gene>
<evidence type="ECO:0000313" key="1">
    <source>
        <dbReference type="EMBL" id="MVQ48205.1"/>
    </source>
</evidence>
<comment type="caution">
    <text evidence="1">The sequence shown here is derived from an EMBL/GenBank/DDBJ whole genome shotgun (WGS) entry which is preliminary data.</text>
</comment>
<accession>A0A6L6XRH8</accession>
<keyword evidence="2" id="KW-1185">Reference proteome</keyword>